<dbReference type="GO" id="GO:0008934">
    <property type="term" value="F:inositol monophosphate 1-phosphatase activity"/>
    <property type="evidence" value="ECO:0007669"/>
    <property type="project" value="TreeGrafter"/>
</dbReference>
<dbReference type="Gene3D" id="3.30.540.10">
    <property type="entry name" value="Fructose-1,6-Bisphosphatase, subunit A, domain 1"/>
    <property type="match status" value="1"/>
</dbReference>
<keyword evidence="1" id="KW-0460">Magnesium</keyword>
<dbReference type="CDD" id="cd01637">
    <property type="entry name" value="IMPase_like"/>
    <property type="match status" value="1"/>
</dbReference>
<dbReference type="AlphaFoldDB" id="A0A4R0JQK2"/>
<sequence>MSTQTDAEVAIQAAEAGAAVVRAKYGVPLARYDKSPTDFATEADLEAEQAILDVLRAARPDDAVIGEEYGADGQAARTWLVDPLCGTLNFAAETPLFSVNVALKGPGVAAVAQPLTGEVFWTDGTTAMVRRDGTDSPATPSATSLLIDVDVDDPPGSDFVGARILTDPTLLATFGLRVSSTTLTLAWVAVGRRAGYITNGALVDSVHFTAGIQLCQAAGCVVTDFSGEPVHTGPGLVVAADTATHDRLLEVVSRCSA</sequence>
<feature type="binding site" evidence="1">
    <location>
        <position position="67"/>
    </location>
    <ligand>
        <name>Mg(2+)</name>
        <dbReference type="ChEBI" id="CHEBI:18420"/>
        <label>1</label>
        <note>catalytic</note>
    </ligand>
</feature>
<feature type="binding site" evidence="1">
    <location>
        <position position="82"/>
    </location>
    <ligand>
        <name>Mg(2+)</name>
        <dbReference type="ChEBI" id="CHEBI:18420"/>
        <label>1</label>
        <note>catalytic</note>
    </ligand>
</feature>
<evidence type="ECO:0000313" key="3">
    <source>
        <dbReference type="Proteomes" id="UP000293342"/>
    </source>
</evidence>
<keyword evidence="3" id="KW-1185">Reference proteome</keyword>
<feature type="binding site" evidence="1">
    <location>
        <position position="84"/>
    </location>
    <ligand>
        <name>Mg(2+)</name>
        <dbReference type="ChEBI" id="CHEBI:18420"/>
        <label>1</label>
        <note>catalytic</note>
    </ligand>
</feature>
<name>A0A4R0JQK2_9ACTN</name>
<dbReference type="Pfam" id="PF00459">
    <property type="entry name" value="Inositol_P"/>
    <property type="match status" value="1"/>
</dbReference>
<dbReference type="PRINTS" id="PR00377">
    <property type="entry name" value="IMPHPHTASES"/>
</dbReference>
<dbReference type="RefSeq" id="WP_131514999.1">
    <property type="nucleotide sequence ID" value="NZ_SJKD01000004.1"/>
</dbReference>
<dbReference type="PANTHER" id="PTHR20854:SF4">
    <property type="entry name" value="INOSITOL-1-MONOPHOSPHATASE-RELATED"/>
    <property type="match status" value="1"/>
</dbReference>
<keyword evidence="1" id="KW-0479">Metal-binding</keyword>
<organism evidence="2 3">
    <name type="scientific">Kribbella capetownensis</name>
    <dbReference type="NCBI Taxonomy" id="1572659"/>
    <lineage>
        <taxon>Bacteria</taxon>
        <taxon>Bacillati</taxon>
        <taxon>Actinomycetota</taxon>
        <taxon>Actinomycetes</taxon>
        <taxon>Propionibacteriales</taxon>
        <taxon>Kribbellaceae</taxon>
        <taxon>Kribbella</taxon>
    </lineage>
</organism>
<dbReference type="PANTHER" id="PTHR20854">
    <property type="entry name" value="INOSITOL MONOPHOSPHATASE"/>
    <property type="match status" value="1"/>
</dbReference>
<dbReference type="GO" id="GO:0046872">
    <property type="term" value="F:metal ion binding"/>
    <property type="evidence" value="ECO:0007669"/>
    <property type="project" value="UniProtKB-KW"/>
</dbReference>
<evidence type="ECO:0000256" key="1">
    <source>
        <dbReference type="PIRSR" id="PIRSR600760-2"/>
    </source>
</evidence>
<dbReference type="Proteomes" id="UP000293342">
    <property type="component" value="Unassembled WGS sequence"/>
</dbReference>
<accession>A0A4R0JQK2</accession>
<dbReference type="EMBL" id="SJKD01000004">
    <property type="protein sequence ID" value="TCC48760.1"/>
    <property type="molecule type" value="Genomic_DNA"/>
</dbReference>
<evidence type="ECO:0000313" key="2">
    <source>
        <dbReference type="EMBL" id="TCC48760.1"/>
    </source>
</evidence>
<reference evidence="2 3" key="1">
    <citation type="submission" date="2019-02" db="EMBL/GenBank/DDBJ databases">
        <title>Kribbella capetownensis sp. nov. and Kribbella speibonae sp. nov., isolated from soil.</title>
        <authorList>
            <person name="Curtis S.M."/>
            <person name="Norton I."/>
            <person name="Everest G.J."/>
            <person name="Meyers P.R."/>
        </authorList>
    </citation>
    <scope>NUCLEOTIDE SEQUENCE [LARGE SCALE GENOMIC DNA]</scope>
    <source>
        <strain evidence="2 3">YM53</strain>
    </source>
</reference>
<dbReference type="GO" id="GO:0006020">
    <property type="term" value="P:inositol metabolic process"/>
    <property type="evidence" value="ECO:0007669"/>
    <property type="project" value="TreeGrafter"/>
</dbReference>
<protein>
    <submittedName>
        <fullName evidence="2">Inositol monophosphatase</fullName>
    </submittedName>
</protein>
<comment type="cofactor">
    <cofactor evidence="1">
        <name>Mg(2+)</name>
        <dbReference type="ChEBI" id="CHEBI:18420"/>
    </cofactor>
</comment>
<comment type="caution">
    <text evidence="2">The sequence shown here is derived from an EMBL/GenBank/DDBJ whole genome shotgun (WGS) entry which is preliminary data.</text>
</comment>
<dbReference type="Gene3D" id="3.40.190.80">
    <property type="match status" value="1"/>
</dbReference>
<dbReference type="InterPro" id="IPR000760">
    <property type="entry name" value="Inositol_monophosphatase-like"/>
</dbReference>
<dbReference type="OrthoDB" id="9772456at2"/>
<gene>
    <name evidence="2" type="ORF">E0H75_19495</name>
</gene>
<proteinExistence type="predicted"/>
<dbReference type="GO" id="GO:0007165">
    <property type="term" value="P:signal transduction"/>
    <property type="evidence" value="ECO:0007669"/>
    <property type="project" value="TreeGrafter"/>
</dbReference>
<dbReference type="SUPFAM" id="SSF56655">
    <property type="entry name" value="Carbohydrate phosphatase"/>
    <property type="match status" value="1"/>
</dbReference>